<dbReference type="PRINTS" id="PR01100">
    <property type="entry name" value="SHIKIMTKNASE"/>
</dbReference>
<keyword evidence="11 21" id="KW-0418">Kinase</keyword>
<dbReference type="GO" id="GO:0009073">
    <property type="term" value="P:aromatic amino acid family biosynthetic process"/>
    <property type="evidence" value="ECO:0007669"/>
    <property type="project" value="UniProtKB-KW"/>
</dbReference>
<dbReference type="HAMAP" id="MF_00222">
    <property type="entry name" value="Shikimate_DH_AroE"/>
    <property type="match status" value="1"/>
</dbReference>
<dbReference type="InterPro" id="IPR036968">
    <property type="entry name" value="Enolpyruvate_Tfrase_sf"/>
</dbReference>
<dbReference type="InterPro" id="IPR030960">
    <property type="entry name" value="DHQS/DOIS_N"/>
</dbReference>
<evidence type="ECO:0000259" key="24">
    <source>
        <dbReference type="Pfam" id="PF01761"/>
    </source>
</evidence>
<evidence type="ECO:0000256" key="6">
    <source>
        <dbReference type="ARBA" id="ARBA00022490"/>
    </source>
</evidence>
<dbReference type="PROSITE" id="PS01028">
    <property type="entry name" value="DEHYDROQUINASE_I"/>
    <property type="match status" value="1"/>
</dbReference>
<comment type="caution">
    <text evidence="28">The sequence shown here is derived from an EMBL/GenBank/DDBJ whole genome shotgun (WGS) entry which is preliminary data.</text>
</comment>
<dbReference type="SUPFAM" id="SSF55205">
    <property type="entry name" value="EPT/RTPC-like"/>
    <property type="match status" value="1"/>
</dbReference>
<dbReference type="Gene3D" id="3.40.50.10860">
    <property type="entry name" value="Leucine Dehydrogenase, chain A, domain 1"/>
    <property type="match status" value="1"/>
</dbReference>
<evidence type="ECO:0000256" key="1">
    <source>
        <dbReference type="ARBA" id="ARBA00004811"/>
    </source>
</evidence>
<comment type="pathway">
    <text evidence="2 21">Metabolic intermediate biosynthesis; chorismate biosynthesis; chorismate from D-erythrose 4-phosphate and phosphoenolpyruvate: step 5/7.</text>
</comment>
<keyword evidence="8 21" id="KW-0808">Transferase</keyword>
<dbReference type="Gene3D" id="1.20.1090.10">
    <property type="entry name" value="Dehydroquinate synthase-like - alpha domain"/>
    <property type="match status" value="1"/>
</dbReference>
<feature type="domain" description="Enolpyruvate transferase" evidence="22">
    <location>
        <begin position="430"/>
        <end position="858"/>
    </location>
</feature>
<dbReference type="EMBL" id="MBFS01000102">
    <property type="protein sequence ID" value="PVV04606.1"/>
    <property type="molecule type" value="Genomic_DNA"/>
</dbReference>
<keyword evidence="16 21" id="KW-0057">Aromatic amino acid biosynthesis</keyword>
<dbReference type="InterPro" id="IPR000623">
    <property type="entry name" value="Shikimate_kinase/TSH1"/>
</dbReference>
<dbReference type="SUPFAM" id="SSF56796">
    <property type="entry name" value="Dehydroquinate synthase-like"/>
    <property type="match status" value="1"/>
</dbReference>
<protein>
    <recommendedName>
        <fullName evidence="21">Pentafunctional AROM polypeptide</fullName>
    </recommendedName>
    <domain>
        <recommendedName>
            <fullName evidence="21">3-dehydroquinate synthase</fullName>
            <shortName evidence="21">DHQS</shortName>
            <ecNumber evidence="21">4.2.3.4</ecNumber>
        </recommendedName>
    </domain>
    <domain>
        <recommendedName>
            <fullName evidence="21">3-phosphoshikimate 1-carboxyvinyltransferase</fullName>
            <ecNumber evidence="21">2.5.1.19</ecNumber>
        </recommendedName>
    </domain>
    <domain>
        <recommendedName>
            <fullName evidence="21">Shikimate kinase</fullName>
            <shortName evidence="21">SK</shortName>
            <ecNumber evidence="21">2.7.1.71</ecNumber>
        </recommendedName>
    </domain>
    <domain>
        <recommendedName>
            <fullName evidence="21">3-dehydroquinate dehydratase</fullName>
            <shortName evidence="21">3-dehydroquinase</shortName>
            <ecNumber evidence="21">4.2.1.10</ecNumber>
        </recommendedName>
    </domain>
    <domain>
        <recommendedName>
            <fullName evidence="21">Shikimate dehydrogenase</fullName>
            <ecNumber evidence="21">1.1.1.25</ecNumber>
        </recommendedName>
    </domain>
</protein>
<dbReference type="GO" id="GO:0003866">
    <property type="term" value="F:3-phosphoshikimate 1-carboxyvinyltransferase activity"/>
    <property type="evidence" value="ECO:0007669"/>
    <property type="project" value="UniProtKB-EC"/>
</dbReference>
<dbReference type="InterPro" id="IPR013708">
    <property type="entry name" value="Shikimate_DH-bd_N"/>
</dbReference>
<dbReference type="Pfam" id="PF18317">
    <property type="entry name" value="SDH_C"/>
    <property type="match status" value="1"/>
</dbReference>
<comment type="similarity">
    <text evidence="21">In the 2nd section; belongs to the EPSP synthase family.</text>
</comment>
<dbReference type="GO" id="GO:0008652">
    <property type="term" value="P:amino acid biosynthetic process"/>
    <property type="evidence" value="ECO:0007669"/>
    <property type="project" value="UniProtKB-KW"/>
</dbReference>
<dbReference type="InterPro" id="IPR041121">
    <property type="entry name" value="SDH_C"/>
</dbReference>
<dbReference type="Pfam" id="PF01761">
    <property type="entry name" value="DHQ_synthase"/>
    <property type="match status" value="1"/>
</dbReference>
<comment type="catalytic activity">
    <reaction evidence="21">
        <text>3-dehydroquinate = 3-dehydroshikimate + H2O</text>
        <dbReference type="Rhea" id="RHEA:21096"/>
        <dbReference type="ChEBI" id="CHEBI:15377"/>
        <dbReference type="ChEBI" id="CHEBI:16630"/>
        <dbReference type="ChEBI" id="CHEBI:32364"/>
        <dbReference type="EC" id="4.2.1.10"/>
    </reaction>
</comment>
<dbReference type="CDD" id="cd01065">
    <property type="entry name" value="NAD_bind_Shikimate_DH"/>
    <property type="match status" value="1"/>
</dbReference>
<feature type="domain" description="Shikimate dehydrogenase substrate binding N-terminal" evidence="25">
    <location>
        <begin position="1348"/>
        <end position="1437"/>
    </location>
</feature>
<dbReference type="InterPro" id="IPR001381">
    <property type="entry name" value="DHquinase_I"/>
</dbReference>
<dbReference type="Gene3D" id="3.65.10.10">
    <property type="entry name" value="Enolpyruvate transferase domain"/>
    <property type="match status" value="2"/>
</dbReference>
<dbReference type="EC" id="4.2.1.10" evidence="21"/>
<keyword evidence="15 21" id="KW-0560">Oxidoreductase</keyword>
<comment type="catalytic activity">
    <reaction evidence="21">
        <text>7-phospho-2-dehydro-3-deoxy-D-arabino-heptonate = 3-dehydroquinate + phosphate</text>
        <dbReference type="Rhea" id="RHEA:21968"/>
        <dbReference type="ChEBI" id="CHEBI:32364"/>
        <dbReference type="ChEBI" id="CHEBI:43474"/>
        <dbReference type="ChEBI" id="CHEBI:58394"/>
        <dbReference type="EC" id="4.2.3.4"/>
    </reaction>
</comment>
<evidence type="ECO:0000256" key="18">
    <source>
        <dbReference type="ARBA" id="ARBA00023268"/>
    </source>
</evidence>
<dbReference type="GO" id="GO:0003855">
    <property type="term" value="F:3-dehydroquinate dehydratase activity"/>
    <property type="evidence" value="ECO:0007669"/>
    <property type="project" value="UniProtKB-EC"/>
</dbReference>
<evidence type="ECO:0000259" key="23">
    <source>
        <dbReference type="Pfam" id="PF01488"/>
    </source>
</evidence>
<dbReference type="GO" id="GO:0005524">
    <property type="term" value="F:ATP binding"/>
    <property type="evidence" value="ECO:0007669"/>
    <property type="project" value="UniProtKB-KW"/>
</dbReference>
<evidence type="ECO:0000256" key="17">
    <source>
        <dbReference type="ARBA" id="ARBA00023239"/>
    </source>
</evidence>
<sequence length="1678" mass="184283">MPSNKPLSPMHKIDGLNYISVLGEDSVIIGKNLIDHIWSDIFKTFAPSSAYVIITDENLNDLYGAQFKAAFEKFSSQLLSDKQERPQLIFSVIPPGERSKSREMKAKIEDQLLAASCTRNTFILALGGGVIGDLAGYVAATFMRGVRFVQIPTSLLAMVDSSVGGKTAIDTPNGKNLIGAFWQPKRVYIDLSFLKTLPEREFSNGMAEIIKSAAIWSAEEFEILEQNSDRVKRAVLDQENDEDFNLLLRVVSSSVRMKAHVVTVDEREAGLRGLLNFGHTIGHAIESTTAPYLLHGECVSIGCVLEAEIAYKLNHLGAASVTRLAHCFKLYNLPTKLKDSFVLAKVPPALVKRPYTKLLMQAMKVDKKNVGTKKRVVILTSIGDTLEEKPSYVDDDIIREIINPTVIVYNYAHELGKHLEYRKIKDSFVVTPPGSKSITNRALILAALSEGTCKLHNFLHSDDTRVMMDALTSIGACKITLENGGKTVVVTGNGGVVNATGSTLYLENAGTSSRFLTTLVNLATTKADSFTILTGNSRMKQRPIGPLVDALLGNGCNIEYMEKTGSLPIKVFHSERRLEGGSVKLSASISSQYVSSLLMCAPYAETPITLELVGDNVISQPYIDMTVAMMSSFGILVERVSKNTYFIPQGRYSAPPEYEIESDASSATYPLAIAAALSLKCTIPNIGSNSLQGDAHFAVDVLQKMGCEVHQTETTTAVKGPPIGSLVSLGEIDMENMTDAFLTAAVLAAVATSPDPSKKNVTKIRGIANQHVKECDRIEAMVAELGKVQVRCVSHEDGIDVYGVPVSELCEKSYLPRIYCYDDHRVAMSMSILGLILSSGLIIEDRNCVSKTWPNWWTCLSDGFGFVCSPYQLENLQPYKTADQYFDMKPITSVDQGKPVNKNIVLVGMRGVGKTTLGQAIAAELGYKFIDMDQYLEKALGRTIPDIVTKDGWDAFREQETSMLKHALSFDHPTDTIISCGGGIVESSEAVDYLTSYKNNGGIVLHLYADIDHVSEYLGKDVTRPAYATGKSPKETFLSRLPLYSRVSSNTFYVCSEEPFGWVQTIKDLTRMSKFLLGKEFNQVNTVLDRSFFLSLTYPDLSNLSALEVNELVAGCNAVELRVDLLLNAERFSNIQLGNESQLAEFRLYVLEQVSMLRRRTSLPIIYTIRTKEQGGKFSDVFSILQQLLLDGINYGCEYVDVEMSEDESLISSIASQKQNSLVIASYHDLSGLKLRWDNAEPGSFPPALVEIATKYADILKLISVSLEWDDNLRCLMFIRKHQITSHLPLIALNMGLCGQLSRVMNPFLTPVTHPLLPTSAAPGQLSVQEITRTLSTMGAIPPRKFFLLGDPISASPSPAMHNAAFKAIGLPHKYLLYPINLKLVKKNDKEYASLSKMLRSTEFGGASVTIPNKEIIGEFLDELTPAAKAIGAVNTVILADRFPARSPSAPATQFFRNNQLIKLIGDNTDYLGIVRSLNRANRDSLTSQCFGSTTSALVIGAGGTARAALYALYSMNIKHVCLYNRTVSKAEALAGEFSQFLPEIDVLSSLEEPTGISDSQAIPSFDIIISTIPADDSFIYPDSLFSGLLEKFESISLENEKSSLLSSSSKHSRFVLDMAYQKNTTPLLKKGVENGWVTISGFQVLVEQGIEQFERWIGSSAPESVMQNAVLDHMLKM</sequence>
<dbReference type="EC" id="4.2.3.4" evidence="21"/>
<gene>
    <name evidence="28" type="ORF">BB560_000892</name>
</gene>
<keyword evidence="7 21" id="KW-0028">Amino-acid biosynthesis</keyword>
<dbReference type="Pfam" id="PF01202">
    <property type="entry name" value="SKI"/>
    <property type="match status" value="1"/>
</dbReference>
<dbReference type="InterPro" id="IPR006264">
    <property type="entry name" value="EPSP_synthase"/>
</dbReference>
<evidence type="ECO:0000256" key="11">
    <source>
        <dbReference type="ARBA" id="ARBA00022777"/>
    </source>
</evidence>
<dbReference type="NCBIfam" id="TIGR01356">
    <property type="entry name" value="aroA"/>
    <property type="match status" value="1"/>
</dbReference>
<evidence type="ECO:0000256" key="10">
    <source>
        <dbReference type="ARBA" id="ARBA00022741"/>
    </source>
</evidence>
<dbReference type="GO" id="GO:0046872">
    <property type="term" value="F:metal ion binding"/>
    <property type="evidence" value="ECO:0007669"/>
    <property type="project" value="UniProtKB-KW"/>
</dbReference>
<comment type="similarity">
    <text evidence="4">In the N-terminal section; belongs to the shikimate kinase family.</text>
</comment>
<dbReference type="InterPro" id="IPR016037">
    <property type="entry name" value="DHQ_synth_AroB"/>
</dbReference>
<dbReference type="InterPro" id="IPR013785">
    <property type="entry name" value="Aldolase_TIM"/>
</dbReference>
<dbReference type="InterPro" id="IPR013792">
    <property type="entry name" value="RNA3'P_cycl/enolpyr_Trfase_a/b"/>
</dbReference>
<feature type="domain" description="SDH C-terminal" evidence="26">
    <location>
        <begin position="1642"/>
        <end position="1672"/>
    </location>
</feature>
<dbReference type="SUPFAM" id="SSF51569">
    <property type="entry name" value="Aldolase"/>
    <property type="match status" value="1"/>
</dbReference>
<dbReference type="CDD" id="cd00502">
    <property type="entry name" value="DHQase_I"/>
    <property type="match status" value="1"/>
</dbReference>
<comment type="similarity">
    <text evidence="5">Belongs to the EPSP synthase family.</text>
</comment>
<dbReference type="SUPFAM" id="SSF53223">
    <property type="entry name" value="Aminoacid dehydrogenase-like, N-terminal domain"/>
    <property type="match status" value="1"/>
</dbReference>
<dbReference type="CDD" id="cd01556">
    <property type="entry name" value="EPSP_synthase"/>
    <property type="match status" value="1"/>
</dbReference>
<comment type="catalytic activity">
    <reaction evidence="19">
        <text>3-phosphoshikimate + phosphoenolpyruvate = 5-O-(1-carboxyvinyl)-3-phosphoshikimate + phosphate</text>
        <dbReference type="Rhea" id="RHEA:21256"/>
        <dbReference type="ChEBI" id="CHEBI:43474"/>
        <dbReference type="ChEBI" id="CHEBI:57701"/>
        <dbReference type="ChEBI" id="CHEBI:58702"/>
        <dbReference type="ChEBI" id="CHEBI:145989"/>
        <dbReference type="EC" id="2.5.1.19"/>
    </reaction>
    <physiologicalReaction direction="left-to-right" evidence="19">
        <dbReference type="Rhea" id="RHEA:21257"/>
    </physiologicalReaction>
</comment>
<dbReference type="NCBIfam" id="TIGR01357">
    <property type="entry name" value="aroB"/>
    <property type="match status" value="1"/>
</dbReference>
<dbReference type="InterPro" id="IPR022893">
    <property type="entry name" value="Shikimate_DH_fam"/>
</dbReference>
<dbReference type="Gene3D" id="3.20.20.70">
    <property type="entry name" value="Aldolase class I"/>
    <property type="match status" value="1"/>
</dbReference>
<comment type="function">
    <text evidence="21">The AROM polypeptide catalyzes 5 consecutive enzymatic reactions in prechorismate polyaromatic amino acid biosynthesis.</text>
</comment>
<dbReference type="EC" id="2.7.1.71" evidence="21"/>
<keyword evidence="18" id="KW-0511">Multifunctional enzyme</keyword>
<feature type="domain" description="3-dehydroquinate synthase N-terminal" evidence="24">
    <location>
        <begin position="92"/>
        <end position="203"/>
    </location>
</feature>
<dbReference type="PANTHER" id="PTHR21090">
    <property type="entry name" value="AROM/DEHYDROQUINATE SYNTHASE"/>
    <property type="match status" value="1"/>
</dbReference>
<dbReference type="InterPro" id="IPR056179">
    <property type="entry name" value="DHQS_C"/>
</dbReference>
<evidence type="ECO:0000256" key="14">
    <source>
        <dbReference type="ARBA" id="ARBA00022857"/>
    </source>
</evidence>
<evidence type="ECO:0000256" key="7">
    <source>
        <dbReference type="ARBA" id="ARBA00022605"/>
    </source>
</evidence>
<dbReference type="InterPro" id="IPR031322">
    <property type="entry name" value="Shikimate/glucono_kinase"/>
</dbReference>
<dbReference type="InterPro" id="IPR023000">
    <property type="entry name" value="Shikimate_kinase_CS"/>
</dbReference>
<evidence type="ECO:0000256" key="21">
    <source>
        <dbReference type="PIRNR" id="PIRNR000514"/>
    </source>
</evidence>
<dbReference type="Pfam" id="PF01487">
    <property type="entry name" value="DHquinase_I"/>
    <property type="match status" value="1"/>
</dbReference>
<dbReference type="UniPathway" id="UPA00053">
    <property type="reaction ID" value="UER00085"/>
</dbReference>
<evidence type="ECO:0000256" key="16">
    <source>
        <dbReference type="ARBA" id="ARBA00023141"/>
    </source>
</evidence>
<comment type="similarity">
    <text evidence="21">In the 4th section; belongs to the type-I 3-dehydroquinase family.</text>
</comment>
<keyword evidence="6 21" id="KW-0963">Cytoplasm</keyword>
<dbReference type="OrthoDB" id="197068at2759"/>
<evidence type="ECO:0000256" key="9">
    <source>
        <dbReference type="ARBA" id="ARBA00022723"/>
    </source>
</evidence>
<dbReference type="InterPro" id="IPR036291">
    <property type="entry name" value="NAD(P)-bd_dom_sf"/>
</dbReference>
<feature type="domain" description="3-dehydroquinate synthase C-terminal" evidence="27">
    <location>
        <begin position="205"/>
        <end position="368"/>
    </location>
</feature>
<dbReference type="FunFam" id="3.65.10.10:FF:000007">
    <property type="entry name" value="Pentafunctional AROM polypeptide"/>
    <property type="match status" value="1"/>
</dbReference>
<evidence type="ECO:0000256" key="8">
    <source>
        <dbReference type="ARBA" id="ARBA00022679"/>
    </source>
</evidence>
<comment type="pathway">
    <text evidence="21">Metabolic intermediate biosynthesis; chorismate biosynthesis; chorismate from D-erythrose 4-phosphate and phosphoenolpyruvate: step 2/7.</text>
</comment>
<keyword evidence="29" id="KW-1185">Reference proteome</keyword>
<dbReference type="InterPro" id="IPR046346">
    <property type="entry name" value="Aminoacid_DH-like_N_sf"/>
</dbReference>
<dbReference type="InterPro" id="IPR006151">
    <property type="entry name" value="Shikm_DH/Glu-tRNA_Rdtase"/>
</dbReference>
<comment type="similarity">
    <text evidence="21">In the N-terminal section; belongs to the dehydroquinate synthase family.</text>
</comment>
<organism evidence="28 29">
    <name type="scientific">Smittium megazygosporum</name>
    <dbReference type="NCBI Taxonomy" id="133381"/>
    <lineage>
        <taxon>Eukaryota</taxon>
        <taxon>Fungi</taxon>
        <taxon>Fungi incertae sedis</taxon>
        <taxon>Zoopagomycota</taxon>
        <taxon>Kickxellomycotina</taxon>
        <taxon>Harpellomycetes</taxon>
        <taxon>Harpellales</taxon>
        <taxon>Legeriomycetaceae</taxon>
        <taxon>Smittium</taxon>
    </lineage>
</organism>
<comment type="catalytic activity">
    <reaction evidence="20 21">
        <text>shikimate + ATP = 3-phosphoshikimate + ADP + H(+)</text>
        <dbReference type="Rhea" id="RHEA:13121"/>
        <dbReference type="ChEBI" id="CHEBI:15378"/>
        <dbReference type="ChEBI" id="CHEBI:30616"/>
        <dbReference type="ChEBI" id="CHEBI:36208"/>
        <dbReference type="ChEBI" id="CHEBI:145989"/>
        <dbReference type="ChEBI" id="CHEBI:456216"/>
        <dbReference type="EC" id="2.7.1.71"/>
    </reaction>
</comment>
<dbReference type="NCBIfam" id="TIGR01093">
    <property type="entry name" value="aroD"/>
    <property type="match status" value="1"/>
</dbReference>
<comment type="subcellular location">
    <subcellularLocation>
        <location evidence="21">Cytoplasm</location>
    </subcellularLocation>
</comment>
<dbReference type="EC" id="1.1.1.25" evidence="21"/>
<evidence type="ECO:0000256" key="4">
    <source>
        <dbReference type="ARBA" id="ARBA00009349"/>
    </source>
</evidence>
<evidence type="ECO:0000313" key="29">
    <source>
        <dbReference type="Proteomes" id="UP000245609"/>
    </source>
</evidence>
<evidence type="ECO:0000259" key="25">
    <source>
        <dbReference type="Pfam" id="PF08501"/>
    </source>
</evidence>
<comment type="pathway">
    <text evidence="21">Metabolic intermediate biosynthesis; chorismate biosynthesis; chorismate from D-erythrose 4-phosphate and phosphoenolpyruvate: step 4/7.</text>
</comment>
<dbReference type="Proteomes" id="UP000245609">
    <property type="component" value="Unassembled WGS sequence"/>
</dbReference>
<dbReference type="PROSITE" id="PS01128">
    <property type="entry name" value="SHIKIMATE_KINASE"/>
    <property type="match status" value="1"/>
</dbReference>
<dbReference type="FunFam" id="3.20.20.70:FF:000135">
    <property type="entry name" value="Pentafunctional AROM polypeptide"/>
    <property type="match status" value="1"/>
</dbReference>
<comment type="cofactor">
    <cofactor evidence="21">
        <name>Zn(2+)</name>
        <dbReference type="ChEBI" id="CHEBI:29105"/>
    </cofactor>
    <text evidence="21">Binds 2 Zn(2+) ions per subunit.</text>
</comment>
<comment type="subunit">
    <text evidence="21">Homodimer.</text>
</comment>
<comment type="catalytic activity">
    <reaction evidence="21">
        <text>shikimate + NADP(+) = 3-dehydroshikimate + NADPH + H(+)</text>
        <dbReference type="Rhea" id="RHEA:17737"/>
        <dbReference type="ChEBI" id="CHEBI:15378"/>
        <dbReference type="ChEBI" id="CHEBI:16630"/>
        <dbReference type="ChEBI" id="CHEBI:36208"/>
        <dbReference type="ChEBI" id="CHEBI:57783"/>
        <dbReference type="ChEBI" id="CHEBI:58349"/>
        <dbReference type="EC" id="1.1.1.25"/>
    </reaction>
</comment>
<accession>A0A2T9ZJ15</accession>
<keyword evidence="13" id="KW-0067">ATP-binding</keyword>
<dbReference type="GO" id="GO:0009423">
    <property type="term" value="P:chorismate biosynthetic process"/>
    <property type="evidence" value="ECO:0007669"/>
    <property type="project" value="UniProtKB-UniPathway"/>
</dbReference>
<dbReference type="InterPro" id="IPR008289">
    <property type="entry name" value="Pentafunct_AroM"/>
</dbReference>
<dbReference type="GO" id="GO:0004765">
    <property type="term" value="F:shikimate kinase activity"/>
    <property type="evidence" value="ECO:0007669"/>
    <property type="project" value="UniProtKB-EC"/>
</dbReference>
<dbReference type="HAMAP" id="MF_00210">
    <property type="entry name" value="EPSP_synth"/>
    <property type="match status" value="1"/>
</dbReference>
<proteinExistence type="inferred from homology"/>
<evidence type="ECO:0000256" key="5">
    <source>
        <dbReference type="ARBA" id="ARBA00009948"/>
    </source>
</evidence>
<dbReference type="InterPro" id="IPR027417">
    <property type="entry name" value="P-loop_NTPase"/>
</dbReference>
<reference evidence="28 29" key="1">
    <citation type="journal article" date="2018" name="MBio">
        <title>Comparative Genomics Reveals the Core Gene Toolbox for the Fungus-Insect Symbiosis.</title>
        <authorList>
            <person name="Wang Y."/>
            <person name="Stata M."/>
            <person name="Wang W."/>
            <person name="Stajich J.E."/>
            <person name="White M.M."/>
            <person name="Moncalvo J.M."/>
        </authorList>
    </citation>
    <scope>NUCLEOTIDE SEQUENCE [LARGE SCALE GENOMIC DNA]</scope>
    <source>
        <strain evidence="28 29">SC-DP-2</strain>
    </source>
</reference>
<evidence type="ECO:0000256" key="15">
    <source>
        <dbReference type="ARBA" id="ARBA00023002"/>
    </source>
</evidence>
<dbReference type="GO" id="GO:0004764">
    <property type="term" value="F:shikimate 3-dehydrogenase (NADP+) activity"/>
    <property type="evidence" value="ECO:0007669"/>
    <property type="project" value="UniProtKB-EC"/>
</dbReference>
<feature type="domain" description="Quinate/shikimate 5-dehydrogenase/glutamyl-tRNA reductase" evidence="23">
    <location>
        <begin position="1493"/>
        <end position="1578"/>
    </location>
</feature>
<dbReference type="PANTHER" id="PTHR21090:SF5">
    <property type="entry name" value="PENTAFUNCTIONAL AROM POLYPEPTIDE"/>
    <property type="match status" value="1"/>
</dbReference>
<dbReference type="Pfam" id="PF01488">
    <property type="entry name" value="Shikimate_DH"/>
    <property type="match status" value="1"/>
</dbReference>
<dbReference type="Pfam" id="PF08501">
    <property type="entry name" value="Shikimate_dh_N"/>
    <property type="match status" value="1"/>
</dbReference>
<dbReference type="InterPro" id="IPR001986">
    <property type="entry name" value="Enolpyruvate_Tfrase_dom"/>
</dbReference>
<comment type="pathway">
    <text evidence="1 21">Metabolic intermediate biosynthesis; chorismate biosynthesis; chorismate from D-erythrose 4-phosphate and phosphoenolpyruvate: step 6/7.</text>
</comment>
<dbReference type="SUPFAM" id="SSF52540">
    <property type="entry name" value="P-loop containing nucleoside triphosphate hydrolases"/>
    <property type="match status" value="1"/>
</dbReference>
<keyword evidence="14" id="KW-0521">NADP</keyword>
<dbReference type="CDD" id="cd08195">
    <property type="entry name" value="DHQS"/>
    <property type="match status" value="1"/>
</dbReference>
<dbReference type="Gene3D" id="3.40.50.300">
    <property type="entry name" value="P-loop containing nucleotide triphosphate hydrolases"/>
    <property type="match status" value="1"/>
</dbReference>
<comment type="similarity">
    <text evidence="21">In the C-terminal section; belongs to the shikimate dehydrogenase family.</text>
</comment>
<evidence type="ECO:0000256" key="3">
    <source>
        <dbReference type="ARBA" id="ARBA00006477"/>
    </source>
</evidence>
<evidence type="ECO:0000259" key="26">
    <source>
        <dbReference type="Pfam" id="PF18317"/>
    </source>
</evidence>
<dbReference type="EC" id="2.5.1.19" evidence="21"/>
<comment type="similarity">
    <text evidence="3">In the 2nd section; belongs to the type-I 3-dehydroquinase family.</text>
</comment>
<dbReference type="InterPro" id="IPR018508">
    <property type="entry name" value="3-dehydroquinate_DH_AS"/>
</dbReference>
<evidence type="ECO:0000256" key="19">
    <source>
        <dbReference type="ARBA" id="ARBA00044633"/>
    </source>
</evidence>
<dbReference type="SUPFAM" id="SSF51735">
    <property type="entry name" value="NAD(P)-binding Rossmann-fold domains"/>
    <property type="match status" value="1"/>
</dbReference>
<dbReference type="PIRSF" id="PIRSF000514">
    <property type="entry name" value="Pentafunct_AroM"/>
    <property type="match status" value="1"/>
</dbReference>
<dbReference type="Gene3D" id="3.40.50.1970">
    <property type="match status" value="1"/>
</dbReference>
<keyword evidence="9 21" id="KW-0479">Metal-binding</keyword>
<dbReference type="Gene3D" id="3.40.50.720">
    <property type="entry name" value="NAD(P)-binding Rossmann-like Domain"/>
    <property type="match status" value="1"/>
</dbReference>
<evidence type="ECO:0000313" key="28">
    <source>
        <dbReference type="EMBL" id="PVV04606.1"/>
    </source>
</evidence>
<dbReference type="Pfam" id="PF24621">
    <property type="entry name" value="DHQS_C"/>
    <property type="match status" value="1"/>
</dbReference>
<comment type="similarity">
    <text evidence="21">In the 3rd section; belongs to the shikimate kinase family.</text>
</comment>
<dbReference type="HAMAP" id="MF_00109">
    <property type="entry name" value="Shikimate_kinase"/>
    <property type="match status" value="1"/>
</dbReference>
<dbReference type="GO" id="GO:0003856">
    <property type="term" value="F:3-dehydroquinate synthase activity"/>
    <property type="evidence" value="ECO:0007669"/>
    <property type="project" value="UniProtKB-EC"/>
</dbReference>
<keyword evidence="17 21" id="KW-0456">Lyase</keyword>
<evidence type="ECO:0000256" key="12">
    <source>
        <dbReference type="ARBA" id="ARBA00022833"/>
    </source>
</evidence>
<evidence type="ECO:0000256" key="13">
    <source>
        <dbReference type="ARBA" id="ARBA00022840"/>
    </source>
</evidence>
<keyword evidence="10" id="KW-0547">Nucleotide-binding</keyword>
<dbReference type="FunFam" id="3.40.50.1970:FF:000007">
    <property type="entry name" value="Pentafunctional AROM polypeptide"/>
    <property type="match status" value="1"/>
</dbReference>
<dbReference type="STRING" id="133381.A0A2T9ZJ15"/>
<keyword evidence="12 21" id="KW-0862">Zinc</keyword>
<evidence type="ECO:0000256" key="20">
    <source>
        <dbReference type="ARBA" id="ARBA00048567"/>
    </source>
</evidence>
<evidence type="ECO:0000256" key="2">
    <source>
        <dbReference type="ARBA" id="ARBA00004842"/>
    </source>
</evidence>
<evidence type="ECO:0000259" key="27">
    <source>
        <dbReference type="Pfam" id="PF24621"/>
    </source>
</evidence>
<dbReference type="CDD" id="cd00464">
    <property type="entry name" value="SK"/>
    <property type="match status" value="1"/>
</dbReference>
<dbReference type="GO" id="GO:0005737">
    <property type="term" value="C:cytoplasm"/>
    <property type="evidence" value="ECO:0007669"/>
    <property type="project" value="UniProtKB-SubCell"/>
</dbReference>
<evidence type="ECO:0000259" key="22">
    <source>
        <dbReference type="Pfam" id="PF00275"/>
    </source>
</evidence>
<dbReference type="Pfam" id="PF00275">
    <property type="entry name" value="EPSP_synthase"/>
    <property type="match status" value="1"/>
</dbReference>
<comment type="pathway">
    <text evidence="21">Metabolic intermediate biosynthesis; chorismate biosynthesis; chorismate from D-erythrose 4-phosphate and phosphoenolpyruvate: step 3/7.</text>
</comment>
<name>A0A2T9ZJ15_9FUNG</name>